<dbReference type="Pfam" id="PF02910">
    <property type="entry name" value="Succ_DH_flav_C"/>
    <property type="match status" value="1"/>
</dbReference>
<dbReference type="FunFam" id="4.10.80.40:FF:000003">
    <property type="entry name" value="Fumarate reductase flavoprotein subunit"/>
    <property type="match status" value="1"/>
</dbReference>
<dbReference type="Proteomes" id="UP000254712">
    <property type="component" value="Unassembled WGS sequence"/>
</dbReference>
<dbReference type="GO" id="GO:0016491">
    <property type="term" value="F:oxidoreductase activity"/>
    <property type="evidence" value="ECO:0007669"/>
    <property type="project" value="InterPro"/>
</dbReference>
<organism evidence="2 3">
    <name type="scientific">Salmonella enterica I</name>
    <dbReference type="NCBI Taxonomy" id="59201"/>
    <lineage>
        <taxon>Bacteria</taxon>
        <taxon>Pseudomonadati</taxon>
        <taxon>Pseudomonadota</taxon>
        <taxon>Gammaproteobacteria</taxon>
        <taxon>Enterobacterales</taxon>
        <taxon>Enterobacteriaceae</taxon>
        <taxon>Salmonella</taxon>
    </lineage>
</organism>
<gene>
    <name evidence="2" type="primary">frdA_3</name>
    <name evidence="2" type="ORF">NCTC8261_06650</name>
</gene>
<proteinExistence type="predicted"/>
<reference evidence="2 3" key="1">
    <citation type="submission" date="2018-06" db="EMBL/GenBank/DDBJ databases">
        <authorList>
            <consortium name="Pathogen Informatics"/>
            <person name="Doyle S."/>
        </authorList>
    </citation>
    <scope>NUCLEOTIDE SEQUENCE [LARGE SCALE GENOMIC DNA]</scope>
    <source>
        <strain evidence="2 3">NCTC8261</strain>
    </source>
</reference>
<dbReference type="Gene3D" id="4.10.80.40">
    <property type="entry name" value="succinate dehydrogenase protein domain"/>
    <property type="match status" value="1"/>
</dbReference>
<dbReference type="InterPro" id="IPR015939">
    <property type="entry name" value="Fum_Rdtase/Succ_DH_flav-like_C"/>
</dbReference>
<dbReference type="InterPro" id="IPR037099">
    <property type="entry name" value="Fum_R/Succ_DH_flav-like_C_sf"/>
</dbReference>
<protein>
    <submittedName>
        <fullName evidence="2">Fumarate reductase flavoprotein subunit</fullName>
    </submittedName>
</protein>
<evidence type="ECO:0000259" key="1">
    <source>
        <dbReference type="Pfam" id="PF02910"/>
    </source>
</evidence>
<dbReference type="SUPFAM" id="SSF46977">
    <property type="entry name" value="Succinate dehydrogenase/fumarate reductase flavoprotein C-terminal domain"/>
    <property type="match status" value="1"/>
</dbReference>
<dbReference type="EMBL" id="UGXT01000002">
    <property type="protein sequence ID" value="SUH40266.1"/>
    <property type="molecule type" value="Genomic_DNA"/>
</dbReference>
<evidence type="ECO:0000313" key="2">
    <source>
        <dbReference type="EMBL" id="SUH40266.1"/>
    </source>
</evidence>
<sequence>MNFLKHTLAFRDADGTTRLEYSDVKITTLPPAKRVYGGEAEAADKKEKANG</sequence>
<feature type="domain" description="Fumarate reductase/succinate dehydrogenase flavoprotein-like C-terminal" evidence="1">
    <location>
        <begin position="2"/>
        <end position="36"/>
    </location>
</feature>
<accession>A0A379X3R4</accession>
<dbReference type="AlphaFoldDB" id="A0A379X3R4"/>
<name>A0A379X3R4_SALET</name>
<evidence type="ECO:0000313" key="3">
    <source>
        <dbReference type="Proteomes" id="UP000254712"/>
    </source>
</evidence>